<protein>
    <submittedName>
        <fullName evidence="1">Uncharacterized protein</fullName>
    </submittedName>
</protein>
<dbReference type="AlphaFoldDB" id="A0AAQ3TMU6"/>
<evidence type="ECO:0000313" key="2">
    <source>
        <dbReference type="Proteomes" id="UP001341281"/>
    </source>
</evidence>
<dbReference type="Pfam" id="PF14223">
    <property type="entry name" value="Retrotran_gag_2"/>
    <property type="match status" value="1"/>
</dbReference>
<evidence type="ECO:0000313" key="1">
    <source>
        <dbReference type="EMBL" id="WVZ76350.1"/>
    </source>
</evidence>
<proteinExistence type="predicted"/>
<sequence>MARSTIPDKATDETKDKLLADYDDLVKSYESQFSAYSVWMDEDARAGSILIASMEDEFATEIANFERSHQMWSFLRDRYEATGHSSYFVFVRQEQLIRHGDLTVDELYTQLSAVWRQIDLLRHPLSPSTCEFCQGHQSDIELQRTYAFLTHLRGEHETLRA</sequence>
<dbReference type="Proteomes" id="UP001341281">
    <property type="component" value="Chromosome 05"/>
</dbReference>
<keyword evidence="2" id="KW-1185">Reference proteome</keyword>
<organism evidence="1 2">
    <name type="scientific">Paspalum notatum var. saurae</name>
    <dbReference type="NCBI Taxonomy" id="547442"/>
    <lineage>
        <taxon>Eukaryota</taxon>
        <taxon>Viridiplantae</taxon>
        <taxon>Streptophyta</taxon>
        <taxon>Embryophyta</taxon>
        <taxon>Tracheophyta</taxon>
        <taxon>Spermatophyta</taxon>
        <taxon>Magnoliopsida</taxon>
        <taxon>Liliopsida</taxon>
        <taxon>Poales</taxon>
        <taxon>Poaceae</taxon>
        <taxon>PACMAD clade</taxon>
        <taxon>Panicoideae</taxon>
        <taxon>Andropogonodae</taxon>
        <taxon>Paspaleae</taxon>
        <taxon>Paspalinae</taxon>
        <taxon>Paspalum</taxon>
    </lineage>
</organism>
<accession>A0AAQ3TMU6</accession>
<reference evidence="1 2" key="1">
    <citation type="submission" date="2024-02" db="EMBL/GenBank/DDBJ databases">
        <title>High-quality chromosome-scale genome assembly of Pensacola bahiagrass (Paspalum notatum Flugge var. saurae).</title>
        <authorList>
            <person name="Vega J.M."/>
            <person name="Podio M."/>
            <person name="Orjuela J."/>
            <person name="Siena L.A."/>
            <person name="Pessino S.C."/>
            <person name="Combes M.C."/>
            <person name="Mariac C."/>
            <person name="Albertini E."/>
            <person name="Pupilli F."/>
            <person name="Ortiz J.P.A."/>
            <person name="Leblanc O."/>
        </authorList>
    </citation>
    <scope>NUCLEOTIDE SEQUENCE [LARGE SCALE GENOMIC DNA]</scope>
    <source>
        <strain evidence="1">R1</strain>
        <tissue evidence="1">Leaf</tissue>
    </source>
</reference>
<gene>
    <name evidence="1" type="ORF">U9M48_024332</name>
</gene>
<dbReference type="EMBL" id="CP144749">
    <property type="protein sequence ID" value="WVZ76350.1"/>
    <property type="molecule type" value="Genomic_DNA"/>
</dbReference>
<name>A0AAQ3TMU6_PASNO</name>